<name>A0A2P8H4E9_9BACL</name>
<sequence>MKGIDSVQVYNEKIGQQESFLLFVKTDHCSVCEGLRPQVERFEKDYSLPFYSMNAARLPELAGSLLLFTAPVVLLFRQGKEIHRFARFVPIEELRRKLDRLEEESNV</sequence>
<dbReference type="RefSeq" id="WP_106532595.1">
    <property type="nucleotide sequence ID" value="NZ_PYAT01000003.1"/>
</dbReference>
<dbReference type="AlphaFoldDB" id="A0A2P8H4E9"/>
<dbReference type="SUPFAM" id="SSF52833">
    <property type="entry name" value="Thioredoxin-like"/>
    <property type="match status" value="1"/>
</dbReference>
<proteinExistence type="predicted"/>
<gene>
    <name evidence="2" type="ORF">B0H99_103225</name>
</gene>
<dbReference type="EMBL" id="PYAT01000003">
    <property type="protein sequence ID" value="PSL41091.1"/>
    <property type="molecule type" value="Genomic_DNA"/>
</dbReference>
<dbReference type="CDD" id="cd02947">
    <property type="entry name" value="TRX_family"/>
    <property type="match status" value="1"/>
</dbReference>
<dbReference type="Proteomes" id="UP000242682">
    <property type="component" value="Unassembled WGS sequence"/>
</dbReference>
<evidence type="ECO:0000259" key="1">
    <source>
        <dbReference type="Pfam" id="PF00085"/>
    </source>
</evidence>
<evidence type="ECO:0000313" key="2">
    <source>
        <dbReference type="EMBL" id="PSL41091.1"/>
    </source>
</evidence>
<evidence type="ECO:0000313" key="3">
    <source>
        <dbReference type="Proteomes" id="UP000242682"/>
    </source>
</evidence>
<accession>A0A2P8H4E9</accession>
<reference evidence="2 3" key="1">
    <citation type="submission" date="2018-03" db="EMBL/GenBank/DDBJ databases">
        <title>Genomic Encyclopedia of Type Strains, Phase III (KMG-III): the genomes of soil and plant-associated and newly described type strains.</title>
        <authorList>
            <person name="Whitman W."/>
        </authorList>
    </citation>
    <scope>NUCLEOTIDE SEQUENCE [LARGE SCALE GENOMIC DNA]</scope>
    <source>
        <strain evidence="2 3">CGMCC 1.12259</strain>
    </source>
</reference>
<feature type="domain" description="Thioredoxin" evidence="1">
    <location>
        <begin position="8"/>
        <end position="98"/>
    </location>
</feature>
<keyword evidence="3" id="KW-1185">Reference proteome</keyword>
<protein>
    <submittedName>
        <fullName evidence="2">Thioredoxin</fullName>
    </submittedName>
</protein>
<dbReference type="Gene3D" id="3.40.30.10">
    <property type="entry name" value="Glutaredoxin"/>
    <property type="match status" value="1"/>
</dbReference>
<dbReference type="OrthoDB" id="411356at2"/>
<organism evidence="2 3">
    <name type="scientific">Planomicrobium soli</name>
    <dbReference type="NCBI Taxonomy" id="1176648"/>
    <lineage>
        <taxon>Bacteria</taxon>
        <taxon>Bacillati</taxon>
        <taxon>Bacillota</taxon>
        <taxon>Bacilli</taxon>
        <taxon>Bacillales</taxon>
        <taxon>Caryophanaceae</taxon>
        <taxon>Planomicrobium</taxon>
    </lineage>
</organism>
<dbReference type="Pfam" id="PF00085">
    <property type="entry name" value="Thioredoxin"/>
    <property type="match status" value="1"/>
</dbReference>
<dbReference type="InterPro" id="IPR036249">
    <property type="entry name" value="Thioredoxin-like_sf"/>
</dbReference>
<comment type="caution">
    <text evidence="2">The sequence shown here is derived from an EMBL/GenBank/DDBJ whole genome shotgun (WGS) entry which is preliminary data.</text>
</comment>
<dbReference type="InterPro" id="IPR013766">
    <property type="entry name" value="Thioredoxin_domain"/>
</dbReference>